<dbReference type="SUPFAM" id="SSF51735">
    <property type="entry name" value="NAD(P)-binding Rossmann-fold domains"/>
    <property type="match status" value="1"/>
</dbReference>
<name>A0A558CFG5_9PSEU</name>
<evidence type="ECO:0000313" key="2">
    <source>
        <dbReference type="EMBL" id="TVT47510.1"/>
    </source>
</evidence>
<dbReference type="PANTHER" id="PTHR43162">
    <property type="match status" value="1"/>
</dbReference>
<keyword evidence="3" id="KW-1185">Reference proteome</keyword>
<dbReference type="AlphaFoldDB" id="A0A558CFG5"/>
<evidence type="ECO:0000313" key="3">
    <source>
        <dbReference type="Proteomes" id="UP000320011"/>
    </source>
</evidence>
<protein>
    <submittedName>
        <fullName evidence="2">SDR family oxidoreductase</fullName>
    </submittedName>
</protein>
<sequence length="265" mass="28189">MSEPILVTGGTGALGRVVVARLAEHGRLARVMSRRPAPAEPHGQEWATADLDTGEGLDEALTGLDLVIHCATGMNGKKDAAQAATLADAARRAGCRHLVYVSIVGVDRVPLGYYRGKLAAEEIFARSGVPYTVLRATQFHDLVRLMFAGVAKLPVMPVPGCSFQPVDVRDVAGRLVALATGDPVGRVLEMGGPQARPARELARAYLRATGRRRPVTAVRVPGRLGRALRQGGNLVPEHADGVITFEDYLAAHPEPAGVSYRGSRR</sequence>
<dbReference type="Gene3D" id="3.40.50.720">
    <property type="entry name" value="NAD(P)-binding Rossmann-like Domain"/>
    <property type="match status" value="1"/>
</dbReference>
<dbReference type="InterPro" id="IPR036291">
    <property type="entry name" value="NAD(P)-bd_dom_sf"/>
</dbReference>
<dbReference type="OrthoDB" id="9771302at2"/>
<dbReference type="Pfam" id="PF13460">
    <property type="entry name" value="NAD_binding_10"/>
    <property type="match status" value="1"/>
</dbReference>
<dbReference type="InterPro" id="IPR016040">
    <property type="entry name" value="NAD(P)-bd_dom"/>
</dbReference>
<dbReference type="InterPro" id="IPR051604">
    <property type="entry name" value="Ergot_Alk_Oxidoreductase"/>
</dbReference>
<organism evidence="2 3">
    <name type="scientific">Amycolatopsis rhizosphaerae</name>
    <dbReference type="NCBI Taxonomy" id="2053003"/>
    <lineage>
        <taxon>Bacteria</taxon>
        <taxon>Bacillati</taxon>
        <taxon>Actinomycetota</taxon>
        <taxon>Actinomycetes</taxon>
        <taxon>Pseudonocardiales</taxon>
        <taxon>Pseudonocardiaceae</taxon>
        <taxon>Amycolatopsis</taxon>
    </lineage>
</organism>
<comment type="caution">
    <text evidence="2">The sequence shown here is derived from an EMBL/GenBank/DDBJ whole genome shotgun (WGS) entry which is preliminary data.</text>
</comment>
<gene>
    <name evidence="2" type="ORF">FNH05_18990</name>
</gene>
<dbReference type="EMBL" id="VJWX01000185">
    <property type="protein sequence ID" value="TVT47510.1"/>
    <property type="molecule type" value="Genomic_DNA"/>
</dbReference>
<dbReference type="Proteomes" id="UP000320011">
    <property type="component" value="Unassembled WGS sequence"/>
</dbReference>
<reference evidence="2 3" key="2">
    <citation type="submission" date="2019-08" db="EMBL/GenBank/DDBJ databases">
        <title>Amycolatopsis acidicola sp. nov., isolated from peat swamp forest soil.</title>
        <authorList>
            <person name="Srisuk N."/>
        </authorList>
    </citation>
    <scope>NUCLEOTIDE SEQUENCE [LARGE SCALE GENOMIC DNA]</scope>
    <source>
        <strain evidence="2 3">TBRC 6029</strain>
    </source>
</reference>
<reference evidence="2 3" key="1">
    <citation type="submission" date="2019-07" db="EMBL/GenBank/DDBJ databases">
        <authorList>
            <person name="Duangmal K."/>
            <person name="Teo W.F.A."/>
        </authorList>
    </citation>
    <scope>NUCLEOTIDE SEQUENCE [LARGE SCALE GENOMIC DNA]</scope>
    <source>
        <strain evidence="2 3">TBRC 6029</strain>
    </source>
</reference>
<dbReference type="RefSeq" id="WP_144590036.1">
    <property type="nucleotide sequence ID" value="NZ_VJWX01000185.1"/>
</dbReference>
<evidence type="ECO:0000259" key="1">
    <source>
        <dbReference type="Pfam" id="PF13460"/>
    </source>
</evidence>
<dbReference type="PANTHER" id="PTHR43162:SF1">
    <property type="entry name" value="PRESTALK A DIFFERENTIATION PROTEIN A"/>
    <property type="match status" value="1"/>
</dbReference>
<feature type="domain" description="NAD(P)-binding" evidence="1">
    <location>
        <begin position="9"/>
        <end position="141"/>
    </location>
</feature>
<proteinExistence type="predicted"/>
<accession>A0A558CFG5</accession>